<dbReference type="InterPro" id="IPR036259">
    <property type="entry name" value="MFS_trans_sf"/>
</dbReference>
<dbReference type="Gene3D" id="1.20.1250.20">
    <property type="entry name" value="MFS general substrate transporter like domains"/>
    <property type="match status" value="1"/>
</dbReference>
<dbReference type="EnsemblMetazoa" id="CLYHEMT018167.1">
    <property type="protein sequence ID" value="CLYHEMP018167.1"/>
    <property type="gene ID" value="CLYHEMG018167"/>
</dbReference>
<name>A0A7M6DNI6_9CNID</name>
<dbReference type="Pfam" id="PF07690">
    <property type="entry name" value="MFS_1"/>
    <property type="match status" value="1"/>
</dbReference>
<proteinExistence type="predicted"/>
<feature type="transmembrane region" description="Helical" evidence="5">
    <location>
        <begin position="105"/>
        <end position="125"/>
    </location>
</feature>
<keyword evidence="8" id="KW-1185">Reference proteome</keyword>
<feature type="transmembrane region" description="Helical" evidence="5">
    <location>
        <begin position="12"/>
        <end position="32"/>
    </location>
</feature>
<evidence type="ECO:0000256" key="5">
    <source>
        <dbReference type="SAM" id="Phobius"/>
    </source>
</evidence>
<evidence type="ECO:0000256" key="1">
    <source>
        <dbReference type="ARBA" id="ARBA00004141"/>
    </source>
</evidence>
<evidence type="ECO:0000313" key="7">
    <source>
        <dbReference type="EnsemblMetazoa" id="CLYHEMP018167.1"/>
    </source>
</evidence>
<keyword evidence="2 5" id="KW-0812">Transmembrane</keyword>
<dbReference type="PANTHER" id="PTHR23507:SF1">
    <property type="entry name" value="FI18259P1-RELATED"/>
    <property type="match status" value="1"/>
</dbReference>
<dbReference type="SUPFAM" id="SSF103473">
    <property type="entry name" value="MFS general substrate transporter"/>
    <property type="match status" value="1"/>
</dbReference>
<dbReference type="OrthoDB" id="3026777at2759"/>
<reference evidence="7" key="1">
    <citation type="submission" date="2021-01" db="UniProtKB">
        <authorList>
            <consortium name="EnsemblMetazoa"/>
        </authorList>
    </citation>
    <scope>IDENTIFICATION</scope>
</reference>
<dbReference type="PANTHER" id="PTHR23507">
    <property type="entry name" value="ZGC:174356"/>
    <property type="match status" value="1"/>
</dbReference>
<comment type="subcellular location">
    <subcellularLocation>
        <location evidence="1">Membrane</location>
        <topology evidence="1">Multi-pass membrane protein</topology>
    </subcellularLocation>
</comment>
<dbReference type="InterPro" id="IPR020846">
    <property type="entry name" value="MFS_dom"/>
</dbReference>
<dbReference type="InterPro" id="IPR011701">
    <property type="entry name" value="MFS"/>
</dbReference>
<organism evidence="7 8">
    <name type="scientific">Clytia hemisphaerica</name>
    <dbReference type="NCBI Taxonomy" id="252671"/>
    <lineage>
        <taxon>Eukaryota</taxon>
        <taxon>Metazoa</taxon>
        <taxon>Cnidaria</taxon>
        <taxon>Hydrozoa</taxon>
        <taxon>Hydroidolina</taxon>
        <taxon>Leptothecata</taxon>
        <taxon>Obeliida</taxon>
        <taxon>Clytiidae</taxon>
        <taxon>Clytia</taxon>
    </lineage>
</organism>
<evidence type="ECO:0000256" key="4">
    <source>
        <dbReference type="ARBA" id="ARBA00023136"/>
    </source>
</evidence>
<dbReference type="AlphaFoldDB" id="A0A7M6DNI6"/>
<feature type="transmembrane region" description="Helical" evidence="5">
    <location>
        <begin position="174"/>
        <end position="193"/>
    </location>
</feature>
<evidence type="ECO:0000256" key="3">
    <source>
        <dbReference type="ARBA" id="ARBA00022989"/>
    </source>
</evidence>
<evidence type="ECO:0000259" key="6">
    <source>
        <dbReference type="PROSITE" id="PS50850"/>
    </source>
</evidence>
<protein>
    <recommendedName>
        <fullName evidence="6">Major facilitator superfamily (MFS) profile domain-containing protein</fullName>
    </recommendedName>
</protein>
<dbReference type="GO" id="GO:0016020">
    <property type="term" value="C:membrane"/>
    <property type="evidence" value="ECO:0007669"/>
    <property type="project" value="UniProtKB-SubCell"/>
</dbReference>
<keyword evidence="3 5" id="KW-1133">Transmembrane helix</keyword>
<sequence length="230" mass="25275">MLKNNLITSEPIIFLYSIIYFINLSILPQLVLQKVCLEKYDDGLHGNGTTSSSLCEEKSSTVITADMQKESSHWCFAILASSQIPSILTVLIWGPISDVIGRKKAILLVPIMSILQNIIFLLCSYYMNSSIIYLCVGMFLACIFGEFPGVLALSYGFIADVTTGRKEKSRTSRMALVDFAGNLAGLPAGLFAGQLLKHLGFTAVFGLSIGINLIILLYIIFLLPEELYNS</sequence>
<dbReference type="GO" id="GO:0022857">
    <property type="term" value="F:transmembrane transporter activity"/>
    <property type="evidence" value="ECO:0007669"/>
    <property type="project" value="InterPro"/>
</dbReference>
<accession>A0A7M6DNI6</accession>
<dbReference type="PROSITE" id="PS50850">
    <property type="entry name" value="MFS"/>
    <property type="match status" value="1"/>
</dbReference>
<dbReference type="Proteomes" id="UP000594262">
    <property type="component" value="Unplaced"/>
</dbReference>
<evidence type="ECO:0000313" key="8">
    <source>
        <dbReference type="Proteomes" id="UP000594262"/>
    </source>
</evidence>
<feature type="domain" description="Major facilitator superfamily (MFS) profile" evidence="6">
    <location>
        <begin position="9"/>
        <end position="230"/>
    </location>
</feature>
<feature type="transmembrane region" description="Helical" evidence="5">
    <location>
        <begin position="131"/>
        <end position="153"/>
    </location>
</feature>
<feature type="transmembrane region" description="Helical" evidence="5">
    <location>
        <begin position="71"/>
        <end position="93"/>
    </location>
</feature>
<evidence type="ECO:0000256" key="2">
    <source>
        <dbReference type="ARBA" id="ARBA00022692"/>
    </source>
</evidence>
<keyword evidence="4 5" id="KW-0472">Membrane</keyword>
<feature type="transmembrane region" description="Helical" evidence="5">
    <location>
        <begin position="199"/>
        <end position="223"/>
    </location>
</feature>